<dbReference type="STRING" id="307121.GA0070620_0531"/>
<sequence length="729" mass="75085">MTQPISGPPVWEQGLIEVLGAGDMDSRRFTQPSWVTLIDAGHYIKTKGAKPWDDPMGTVYENEFTLYRRTAASISPGTSDQAGVSHEAFWIIKGRVDWYAKADGKYSPHEYFWNEFMTYSYRTLYSPSTPLPLDPESFDTAAESFYNLAVWLDGSVQILQSDIDSIGDGNSGFEGLSAESLRQSLRNLRDEMRLLRQDLETANNWVQMLHDNAEAARGFWNGLRKAWDDFRGHPEWEPNNMVAAAMRDIESEVEKLSAQTKNWDYAKYQDGTIVAWDKVKDWIIPIDIGNGTKKPYDFRHPDVAIAELNADMHQFFATGIANLHNAMSAQLKTLRDSFDTTYQNLVDPQTFVPPPSTDGTGGGGGTDDLLDQLGLGDGLKGLGDGFKGLGDGMKGLGDGAKGLGDGFKGLGDGALGLGDGFKGLGDGALGLGDGIKGGAPDLEDLLDGGPNLGNAGDGGIDGLDNLSGTGTGGAPDLDDLLGGGTGGGAGLPGGTGGTIPGGLPLPGLGGGGLTGGGTIGKPGNDGKPVPPELHLPDDGDFTEGPTTVGGLPHVPGLGGAGAGVGGDFPGLGGASSTDTVPGLGNAGVGFGGGDFAGGRAGAGTTGPNGLTVGTLGPAPVAAGGAIDGLVRPVAGTGLSSGGPGGGGFPPPMIPPMGGQQEKDRERTTWLAEEEEVWGTDPDVAPAVVGRDELPEAPTERSPWSPTGPQAPGSPYGPGRGVGQQTRRTN</sequence>
<feature type="region of interest" description="Disordered" evidence="2">
    <location>
        <begin position="456"/>
        <end position="560"/>
    </location>
</feature>
<dbReference type="PATRIC" id="fig|307121.4.peg.546"/>
<proteinExistence type="predicted"/>
<dbReference type="AlphaFoldDB" id="A0A1C3MXK0"/>
<dbReference type="EMBL" id="LT598496">
    <property type="protein sequence ID" value="SBV25062.1"/>
    <property type="molecule type" value="Genomic_DNA"/>
</dbReference>
<accession>A0A1C3MXK0</accession>
<keyword evidence="1" id="KW-0175">Coiled coil</keyword>
<feature type="compositionally biased region" description="Gly residues" evidence="2">
    <location>
        <begin position="638"/>
        <end position="647"/>
    </location>
</feature>
<dbReference type="Proteomes" id="UP000199393">
    <property type="component" value="Chromosome I"/>
</dbReference>
<dbReference type="OrthoDB" id="3405005at2"/>
<reference evidence="4" key="1">
    <citation type="submission" date="2016-06" db="EMBL/GenBank/DDBJ databases">
        <authorList>
            <person name="Varghese N."/>
        </authorList>
    </citation>
    <scope>NUCLEOTIDE SEQUENCE [LARGE SCALE GENOMIC DNA]</scope>
    <source>
        <strain evidence="4">DSM 45344</strain>
    </source>
</reference>
<feature type="coiled-coil region" evidence="1">
    <location>
        <begin position="178"/>
        <end position="205"/>
    </location>
</feature>
<protein>
    <submittedName>
        <fullName evidence="3">Uncharacterized protein</fullName>
    </submittedName>
</protein>
<feature type="compositionally biased region" description="Gly residues" evidence="2">
    <location>
        <begin position="507"/>
        <end position="520"/>
    </location>
</feature>
<evidence type="ECO:0000256" key="2">
    <source>
        <dbReference type="SAM" id="MobiDB-lite"/>
    </source>
</evidence>
<evidence type="ECO:0000313" key="3">
    <source>
        <dbReference type="EMBL" id="SBV25062.1"/>
    </source>
</evidence>
<feature type="region of interest" description="Disordered" evidence="2">
    <location>
        <begin position="347"/>
        <end position="366"/>
    </location>
</feature>
<dbReference type="RefSeq" id="WP_157741514.1">
    <property type="nucleotide sequence ID" value="NZ_JBHRWG010000002.1"/>
</dbReference>
<name>A0A1C3MXK0_9ACTN</name>
<keyword evidence="4" id="KW-1185">Reference proteome</keyword>
<feature type="compositionally biased region" description="Gly residues" evidence="2">
    <location>
        <begin position="481"/>
        <end position="500"/>
    </location>
</feature>
<feature type="region of interest" description="Disordered" evidence="2">
    <location>
        <begin position="636"/>
        <end position="729"/>
    </location>
</feature>
<organism evidence="3 4">
    <name type="scientific">Micromonospora krabiensis</name>
    <dbReference type="NCBI Taxonomy" id="307121"/>
    <lineage>
        <taxon>Bacteria</taxon>
        <taxon>Bacillati</taxon>
        <taxon>Actinomycetota</taxon>
        <taxon>Actinomycetes</taxon>
        <taxon>Micromonosporales</taxon>
        <taxon>Micromonosporaceae</taxon>
        <taxon>Micromonospora</taxon>
    </lineage>
</organism>
<gene>
    <name evidence="3" type="ORF">GA0070620_0531</name>
</gene>
<evidence type="ECO:0000313" key="4">
    <source>
        <dbReference type="Proteomes" id="UP000199393"/>
    </source>
</evidence>
<evidence type="ECO:0000256" key="1">
    <source>
        <dbReference type="SAM" id="Coils"/>
    </source>
</evidence>